<feature type="domain" description="PAS" evidence="5">
    <location>
        <begin position="10"/>
        <end position="63"/>
    </location>
</feature>
<dbReference type="GO" id="GO:0016020">
    <property type="term" value="C:membrane"/>
    <property type="evidence" value="ECO:0007669"/>
    <property type="project" value="InterPro"/>
</dbReference>
<evidence type="ECO:0000259" key="6">
    <source>
        <dbReference type="PROSITE" id="PS50113"/>
    </source>
</evidence>
<dbReference type="SMART" id="SM00283">
    <property type="entry name" value="MA"/>
    <property type="match status" value="1"/>
</dbReference>
<keyword evidence="1 3" id="KW-0807">Transducer</keyword>
<evidence type="ECO:0000259" key="4">
    <source>
        <dbReference type="PROSITE" id="PS50111"/>
    </source>
</evidence>
<dbReference type="GO" id="GO:0007165">
    <property type="term" value="P:signal transduction"/>
    <property type="evidence" value="ECO:0007669"/>
    <property type="project" value="UniProtKB-KW"/>
</dbReference>
<dbReference type="InterPro" id="IPR000700">
    <property type="entry name" value="PAS-assoc_C"/>
</dbReference>
<proteinExistence type="inferred from homology"/>
<dbReference type="InterPro" id="IPR004089">
    <property type="entry name" value="MCPsignal_dom"/>
</dbReference>
<evidence type="ECO:0000259" key="5">
    <source>
        <dbReference type="PROSITE" id="PS50112"/>
    </source>
</evidence>
<dbReference type="SUPFAM" id="SSF55785">
    <property type="entry name" value="PYP-like sensor domain (PAS domain)"/>
    <property type="match status" value="1"/>
</dbReference>
<dbReference type="Pfam" id="PF00015">
    <property type="entry name" value="MCPsignal"/>
    <property type="match status" value="1"/>
</dbReference>
<dbReference type="InterPro" id="IPR000014">
    <property type="entry name" value="PAS"/>
</dbReference>
<name>A0A1N6ZCQ0_9BACI</name>
<evidence type="ECO:0000313" key="8">
    <source>
        <dbReference type="Proteomes" id="UP000186385"/>
    </source>
</evidence>
<dbReference type="Gene3D" id="1.10.287.950">
    <property type="entry name" value="Methyl-accepting chemotaxis protein"/>
    <property type="match status" value="1"/>
</dbReference>
<dbReference type="InterPro" id="IPR004090">
    <property type="entry name" value="Chemotax_Me-accpt_rcpt"/>
</dbReference>
<evidence type="ECO:0000256" key="3">
    <source>
        <dbReference type="PROSITE-ProRule" id="PRU00284"/>
    </source>
</evidence>
<dbReference type="PRINTS" id="PR00260">
    <property type="entry name" value="CHEMTRNSDUCR"/>
</dbReference>
<sequence>MIQYEQEQITDQLIVKALRENVAVVRFDMNRQVSFVNDLFAKTMGYRKEELYGRQHRDFCFPDFVNSREYETFWRRLFSGMSFQDKIERKDANGRAVWLEATYMPIMDESGRRVVSVAKIATDITDRQTTVTNVTNSLQSMAEVLSDKATAGIERSQTFMETIDRMAGVYTENTNVLHQLQKQADDIKDIVQTIREIAAQTNLLALNAAIEAARAGEHGRGFDVVAKEVRKLSSRVEQSIVEVRNNIEGITKEVDKVTAGNHLLHKDILESQKQVEQTADDFAGLSASSQELDAQARSFQNII</sequence>
<dbReference type="STRING" id="1017273.SAMN05443094_106180"/>
<dbReference type="AlphaFoldDB" id="A0A1N6ZCQ0"/>
<evidence type="ECO:0000256" key="1">
    <source>
        <dbReference type="ARBA" id="ARBA00023224"/>
    </source>
</evidence>
<dbReference type="Gene3D" id="3.30.450.20">
    <property type="entry name" value="PAS domain"/>
    <property type="match status" value="1"/>
</dbReference>
<protein>
    <submittedName>
        <fullName evidence="7">Methyl-accepting chemotaxis sensory transducer with Pas/Pac sensor</fullName>
    </submittedName>
</protein>
<dbReference type="EMBL" id="FTLX01000006">
    <property type="protein sequence ID" value="SIR24670.1"/>
    <property type="molecule type" value="Genomic_DNA"/>
</dbReference>
<dbReference type="RefSeq" id="WP_331428869.1">
    <property type="nucleotide sequence ID" value="NZ_FTLX01000006.1"/>
</dbReference>
<organism evidence="7 8">
    <name type="scientific">Domibacillus enclensis</name>
    <dbReference type="NCBI Taxonomy" id="1017273"/>
    <lineage>
        <taxon>Bacteria</taxon>
        <taxon>Bacillati</taxon>
        <taxon>Bacillota</taxon>
        <taxon>Bacilli</taxon>
        <taxon>Bacillales</taxon>
        <taxon>Bacillaceae</taxon>
        <taxon>Domibacillus</taxon>
    </lineage>
</organism>
<dbReference type="PANTHER" id="PTHR32089">
    <property type="entry name" value="METHYL-ACCEPTING CHEMOTAXIS PROTEIN MCPB"/>
    <property type="match status" value="1"/>
</dbReference>
<dbReference type="PROSITE" id="PS50112">
    <property type="entry name" value="PAS"/>
    <property type="match status" value="1"/>
</dbReference>
<evidence type="ECO:0000313" key="7">
    <source>
        <dbReference type="EMBL" id="SIR24670.1"/>
    </source>
</evidence>
<evidence type="ECO:0000256" key="2">
    <source>
        <dbReference type="ARBA" id="ARBA00029447"/>
    </source>
</evidence>
<feature type="domain" description="Methyl-accepting transducer" evidence="4">
    <location>
        <begin position="108"/>
        <end position="303"/>
    </location>
</feature>
<dbReference type="PROSITE" id="PS50113">
    <property type="entry name" value="PAC"/>
    <property type="match status" value="1"/>
</dbReference>
<dbReference type="PROSITE" id="PS50111">
    <property type="entry name" value="CHEMOTAXIS_TRANSDUC_2"/>
    <property type="match status" value="1"/>
</dbReference>
<accession>A0A1N6ZCQ0</accession>
<feature type="domain" description="PAC" evidence="6">
    <location>
        <begin position="81"/>
        <end position="136"/>
    </location>
</feature>
<dbReference type="InterPro" id="IPR013656">
    <property type="entry name" value="PAS_4"/>
</dbReference>
<comment type="similarity">
    <text evidence="2">Belongs to the methyl-accepting chemotaxis (MCP) protein family.</text>
</comment>
<gene>
    <name evidence="7" type="ORF">SAMN05443094_106180</name>
</gene>
<dbReference type="PANTHER" id="PTHR32089:SF112">
    <property type="entry name" value="LYSOZYME-LIKE PROTEIN-RELATED"/>
    <property type="match status" value="1"/>
</dbReference>
<dbReference type="NCBIfam" id="TIGR00229">
    <property type="entry name" value="sensory_box"/>
    <property type="match status" value="1"/>
</dbReference>
<reference evidence="7 8" key="1">
    <citation type="submission" date="2017-01" db="EMBL/GenBank/DDBJ databases">
        <authorList>
            <person name="Mah S.A."/>
            <person name="Swanson W.J."/>
            <person name="Moy G.W."/>
            <person name="Vacquier V.D."/>
        </authorList>
    </citation>
    <scope>NUCLEOTIDE SEQUENCE [LARGE SCALE GENOMIC DNA]</scope>
    <source>
        <strain evidence="7 8">NIO-1016</strain>
    </source>
</reference>
<dbReference type="InterPro" id="IPR035965">
    <property type="entry name" value="PAS-like_dom_sf"/>
</dbReference>
<dbReference type="CDD" id="cd00130">
    <property type="entry name" value="PAS"/>
    <property type="match status" value="1"/>
</dbReference>
<dbReference type="GO" id="GO:0006935">
    <property type="term" value="P:chemotaxis"/>
    <property type="evidence" value="ECO:0007669"/>
    <property type="project" value="InterPro"/>
</dbReference>
<dbReference type="Pfam" id="PF08448">
    <property type="entry name" value="PAS_4"/>
    <property type="match status" value="1"/>
</dbReference>
<dbReference type="GO" id="GO:0004888">
    <property type="term" value="F:transmembrane signaling receptor activity"/>
    <property type="evidence" value="ECO:0007669"/>
    <property type="project" value="InterPro"/>
</dbReference>
<dbReference type="Proteomes" id="UP000186385">
    <property type="component" value="Unassembled WGS sequence"/>
</dbReference>
<dbReference type="SUPFAM" id="SSF58104">
    <property type="entry name" value="Methyl-accepting chemotaxis protein (MCP) signaling domain"/>
    <property type="match status" value="1"/>
</dbReference>